<sequence>MPHSALDALPLTCPMCGQDLYRRTGSLVCPARHTFDIARHGYVNLAAGRALVGDTTAMVVDRDGFLAAGHYRPLAERVAALAADVLPDTGGLVVDAGGGTGYYLAHVLDAAPAASGLVIDSSVAAVRRAAKAHPQAAAVAWNVWERWPLEDGSAHLVLDVFAPRNADEFHRVLRRDGALLVVTPAPDHLAEVREVARLIGVDERKPERLDKALAARFRTETRERLAFAMRLDEAGLRQVVGMGPSAHHRDPADQPVPGGITATASFVLTVYRPVPHRGTAT</sequence>
<proteinExistence type="predicted"/>
<gene>
    <name evidence="2" type="ORF">ACFSCY_07415</name>
</gene>
<dbReference type="InterPro" id="IPR048647">
    <property type="entry name" value="RlmA_N"/>
</dbReference>
<dbReference type="Gene3D" id="3.40.50.150">
    <property type="entry name" value="Vaccinia Virus protein VP39"/>
    <property type="match status" value="1"/>
</dbReference>
<dbReference type="Pfam" id="PF21302">
    <property type="entry name" value="Zn_ribbon_RlmA"/>
    <property type="match status" value="1"/>
</dbReference>
<reference evidence="3" key="1">
    <citation type="journal article" date="2019" name="Int. J. Syst. Evol. Microbiol.">
        <title>The Global Catalogue of Microorganisms (GCM) 10K type strain sequencing project: providing services to taxonomists for standard genome sequencing and annotation.</title>
        <authorList>
            <consortium name="The Broad Institute Genomics Platform"/>
            <consortium name="The Broad Institute Genome Sequencing Center for Infectious Disease"/>
            <person name="Wu L."/>
            <person name="Ma J."/>
        </authorList>
    </citation>
    <scope>NUCLEOTIDE SEQUENCE [LARGE SCALE GENOMIC DNA]</scope>
    <source>
        <strain evidence="3">JCM 12165</strain>
    </source>
</reference>
<dbReference type="GO" id="GO:0032259">
    <property type="term" value="P:methylation"/>
    <property type="evidence" value="ECO:0007669"/>
    <property type="project" value="UniProtKB-KW"/>
</dbReference>
<feature type="domain" description="23S rRNA (guanine(745)-N(1))-methyltransferase N-terminal" evidence="1">
    <location>
        <begin position="12"/>
        <end position="45"/>
    </location>
</feature>
<keyword evidence="3" id="KW-1185">Reference proteome</keyword>
<keyword evidence="2" id="KW-0808">Transferase</keyword>
<keyword evidence="2" id="KW-0489">Methyltransferase</keyword>
<protein>
    <submittedName>
        <fullName evidence="2">RNA methyltransferase</fullName>
    </submittedName>
</protein>
<dbReference type="InterPro" id="IPR016718">
    <property type="entry name" value="rRNA_m1G-MeTrfase_A_prd"/>
</dbReference>
<dbReference type="RefSeq" id="WP_343975460.1">
    <property type="nucleotide sequence ID" value="NZ_BAAAJG010000008.1"/>
</dbReference>
<comment type="caution">
    <text evidence="2">The sequence shown here is derived from an EMBL/GenBank/DDBJ whole genome shotgun (WGS) entry which is preliminary data.</text>
</comment>
<evidence type="ECO:0000313" key="3">
    <source>
        <dbReference type="Proteomes" id="UP001597145"/>
    </source>
</evidence>
<dbReference type="SUPFAM" id="SSF53335">
    <property type="entry name" value="S-adenosyl-L-methionine-dependent methyltransferases"/>
    <property type="match status" value="1"/>
</dbReference>
<organism evidence="2 3">
    <name type="scientific">Pseudonocardia aurantiaca</name>
    <dbReference type="NCBI Taxonomy" id="75290"/>
    <lineage>
        <taxon>Bacteria</taxon>
        <taxon>Bacillati</taxon>
        <taxon>Actinomycetota</taxon>
        <taxon>Actinomycetes</taxon>
        <taxon>Pseudonocardiales</taxon>
        <taxon>Pseudonocardiaceae</taxon>
        <taxon>Pseudonocardia</taxon>
    </lineage>
</organism>
<dbReference type="InterPro" id="IPR029063">
    <property type="entry name" value="SAM-dependent_MTases_sf"/>
</dbReference>
<evidence type="ECO:0000259" key="1">
    <source>
        <dbReference type="Pfam" id="PF21302"/>
    </source>
</evidence>
<evidence type="ECO:0000313" key="2">
    <source>
        <dbReference type="EMBL" id="MFD1529267.1"/>
    </source>
</evidence>
<dbReference type="EMBL" id="JBHUCP010000004">
    <property type="protein sequence ID" value="MFD1529267.1"/>
    <property type="molecule type" value="Genomic_DNA"/>
</dbReference>
<dbReference type="PIRSF" id="PIRSF018249">
    <property type="entry name" value="MyrA_prd"/>
    <property type="match status" value="1"/>
</dbReference>
<dbReference type="Proteomes" id="UP001597145">
    <property type="component" value="Unassembled WGS sequence"/>
</dbReference>
<accession>A0ABW4FJW7</accession>
<name>A0ABW4FJW7_9PSEU</name>
<dbReference type="GO" id="GO:0008168">
    <property type="term" value="F:methyltransferase activity"/>
    <property type="evidence" value="ECO:0007669"/>
    <property type="project" value="UniProtKB-KW"/>
</dbReference>